<feature type="region of interest" description="Disordered" evidence="1">
    <location>
        <begin position="59"/>
        <end position="139"/>
    </location>
</feature>
<proteinExistence type="predicted"/>
<name>A0A3M6TSM1_POCDA</name>
<feature type="non-terminal residue" evidence="2">
    <location>
        <position position="1"/>
    </location>
</feature>
<dbReference type="EMBL" id="RCHS01002988">
    <property type="protein sequence ID" value="RMX44392.1"/>
    <property type="molecule type" value="Genomic_DNA"/>
</dbReference>
<accession>A0A3M6TSM1</accession>
<dbReference type="AlphaFoldDB" id="A0A3M6TSM1"/>
<sequence>LCHSHSHCPSFLPHAALSPRRVLQAQKKGQNGAAESLRELFRAQLNRHQHLAAVLLECVPKSHPDQQRRRRMAQRAQPTGAGKKSASPVHADPAASRREPLNDPPNTNGFGAQTMQTSATNLRAAASKGLQSVGSVRER</sequence>
<feature type="compositionally biased region" description="Polar residues" evidence="1">
    <location>
        <begin position="129"/>
        <end position="139"/>
    </location>
</feature>
<keyword evidence="3" id="KW-1185">Reference proteome</keyword>
<feature type="compositionally biased region" description="Polar residues" evidence="1">
    <location>
        <begin position="104"/>
        <end position="121"/>
    </location>
</feature>
<evidence type="ECO:0000256" key="1">
    <source>
        <dbReference type="SAM" id="MobiDB-lite"/>
    </source>
</evidence>
<reference evidence="2 3" key="1">
    <citation type="journal article" date="2018" name="Sci. Rep.">
        <title>Comparative analysis of the Pocillopora damicornis genome highlights role of immune system in coral evolution.</title>
        <authorList>
            <person name="Cunning R."/>
            <person name="Bay R.A."/>
            <person name="Gillette P."/>
            <person name="Baker A.C."/>
            <person name="Traylor-Knowles N."/>
        </authorList>
    </citation>
    <scope>NUCLEOTIDE SEQUENCE [LARGE SCALE GENOMIC DNA]</scope>
    <source>
        <strain evidence="2">RSMAS</strain>
        <tissue evidence="2">Whole animal</tissue>
    </source>
</reference>
<dbReference type="STRING" id="46731.A0A3M6TSM1"/>
<dbReference type="Proteomes" id="UP000275408">
    <property type="component" value="Unassembled WGS sequence"/>
</dbReference>
<organism evidence="2 3">
    <name type="scientific">Pocillopora damicornis</name>
    <name type="common">Cauliflower coral</name>
    <name type="synonym">Millepora damicornis</name>
    <dbReference type="NCBI Taxonomy" id="46731"/>
    <lineage>
        <taxon>Eukaryota</taxon>
        <taxon>Metazoa</taxon>
        <taxon>Cnidaria</taxon>
        <taxon>Anthozoa</taxon>
        <taxon>Hexacorallia</taxon>
        <taxon>Scleractinia</taxon>
        <taxon>Astrocoeniina</taxon>
        <taxon>Pocilloporidae</taxon>
        <taxon>Pocillopora</taxon>
    </lineage>
</organism>
<gene>
    <name evidence="2" type="ORF">pdam_00011204</name>
</gene>
<protein>
    <submittedName>
        <fullName evidence="2">Uncharacterized protein</fullName>
    </submittedName>
</protein>
<comment type="caution">
    <text evidence="2">The sequence shown here is derived from an EMBL/GenBank/DDBJ whole genome shotgun (WGS) entry which is preliminary data.</text>
</comment>
<evidence type="ECO:0000313" key="3">
    <source>
        <dbReference type="Proteomes" id="UP000275408"/>
    </source>
</evidence>
<evidence type="ECO:0000313" key="2">
    <source>
        <dbReference type="EMBL" id="RMX44392.1"/>
    </source>
</evidence>